<feature type="domain" description="BTB" evidence="2">
    <location>
        <begin position="71"/>
        <end position="147"/>
    </location>
</feature>
<dbReference type="SMART" id="SM00225">
    <property type="entry name" value="BTB"/>
    <property type="match status" value="1"/>
</dbReference>
<comment type="caution">
    <text evidence="3">The sequence shown here is derived from an EMBL/GenBank/DDBJ whole genome shotgun (WGS) entry which is preliminary data.</text>
</comment>
<protein>
    <recommendedName>
        <fullName evidence="2">BTB domain-containing protein</fullName>
    </recommendedName>
</protein>
<accession>A0AAD6UZH1</accession>
<dbReference type="Proteomes" id="UP001219525">
    <property type="component" value="Unassembled WGS sequence"/>
</dbReference>
<dbReference type="InterPro" id="IPR000210">
    <property type="entry name" value="BTB/POZ_dom"/>
</dbReference>
<keyword evidence="4" id="KW-1185">Reference proteome</keyword>
<dbReference type="AlphaFoldDB" id="A0AAD6UZH1"/>
<evidence type="ECO:0000259" key="2">
    <source>
        <dbReference type="PROSITE" id="PS50097"/>
    </source>
</evidence>
<dbReference type="PROSITE" id="PS50097">
    <property type="entry name" value="BTB"/>
    <property type="match status" value="1"/>
</dbReference>
<keyword evidence="1" id="KW-0732">Signal</keyword>
<proteinExistence type="predicted"/>
<dbReference type="EMBL" id="JARJCW010000070">
    <property type="protein sequence ID" value="KAJ7198965.1"/>
    <property type="molecule type" value="Genomic_DNA"/>
</dbReference>
<evidence type="ECO:0000313" key="3">
    <source>
        <dbReference type="EMBL" id="KAJ7198965.1"/>
    </source>
</evidence>
<dbReference type="Gene3D" id="3.30.710.10">
    <property type="entry name" value="Potassium Channel Kv1.1, Chain A"/>
    <property type="match status" value="1"/>
</dbReference>
<organism evidence="3 4">
    <name type="scientific">Mycena pura</name>
    <dbReference type="NCBI Taxonomy" id="153505"/>
    <lineage>
        <taxon>Eukaryota</taxon>
        <taxon>Fungi</taxon>
        <taxon>Dikarya</taxon>
        <taxon>Basidiomycota</taxon>
        <taxon>Agaricomycotina</taxon>
        <taxon>Agaricomycetes</taxon>
        <taxon>Agaricomycetidae</taxon>
        <taxon>Agaricales</taxon>
        <taxon>Marasmiineae</taxon>
        <taxon>Mycenaceae</taxon>
        <taxon>Mycena</taxon>
    </lineage>
</organism>
<name>A0AAD6UZH1_9AGAR</name>
<feature type="chain" id="PRO_5041928813" description="BTB domain-containing protein" evidence="1">
    <location>
        <begin position="20"/>
        <end position="369"/>
    </location>
</feature>
<evidence type="ECO:0000256" key="1">
    <source>
        <dbReference type="SAM" id="SignalP"/>
    </source>
</evidence>
<evidence type="ECO:0000313" key="4">
    <source>
        <dbReference type="Proteomes" id="UP001219525"/>
    </source>
</evidence>
<sequence length="369" mass="41255">MCRCTAASLPLPLLCMCLAAPVSPTFLKHLRTFQGKNFVSSMLSGQYSATKPPAVRRCCGHFWYPSKIWYSDGSIVLQAEAVQFRVHTSILSAASSVFRDMLEVAQGPADIADQVEGCPLVHLSDDKAVDVGFVLEALYDRNFYKTKKKTFGQVEAMWRLGKKYGFDELRDDAVGRLQYIFPSTLADMHARYWSPDTPVDFGMSKYPGFSFDAVNLARATGLISILPTALIISCLSSSDLRTAQEKILSGRPRGDGSTAHLSGEDKALCILAMSDLLRKQWDGPYAWLHKSSCLNTNCRALREDLKTAIWTPIPRFVSLNRRMVDGSFCEVCKQYNLAVFTVGQRALWEELPSVFGLPSWEDIAKEMEW</sequence>
<gene>
    <name evidence="3" type="ORF">GGX14DRAFT_401593</name>
</gene>
<feature type="signal peptide" evidence="1">
    <location>
        <begin position="1"/>
        <end position="19"/>
    </location>
</feature>
<reference evidence="3" key="1">
    <citation type="submission" date="2023-03" db="EMBL/GenBank/DDBJ databases">
        <title>Massive genome expansion in bonnet fungi (Mycena s.s.) driven by repeated elements and novel gene families across ecological guilds.</title>
        <authorList>
            <consortium name="Lawrence Berkeley National Laboratory"/>
            <person name="Harder C.B."/>
            <person name="Miyauchi S."/>
            <person name="Viragh M."/>
            <person name="Kuo A."/>
            <person name="Thoen E."/>
            <person name="Andreopoulos B."/>
            <person name="Lu D."/>
            <person name="Skrede I."/>
            <person name="Drula E."/>
            <person name="Henrissat B."/>
            <person name="Morin E."/>
            <person name="Kohler A."/>
            <person name="Barry K."/>
            <person name="LaButti K."/>
            <person name="Morin E."/>
            <person name="Salamov A."/>
            <person name="Lipzen A."/>
            <person name="Mereny Z."/>
            <person name="Hegedus B."/>
            <person name="Baldrian P."/>
            <person name="Stursova M."/>
            <person name="Weitz H."/>
            <person name="Taylor A."/>
            <person name="Grigoriev I.V."/>
            <person name="Nagy L.G."/>
            <person name="Martin F."/>
            <person name="Kauserud H."/>
        </authorList>
    </citation>
    <scope>NUCLEOTIDE SEQUENCE</scope>
    <source>
        <strain evidence="3">9144</strain>
    </source>
</reference>
<dbReference type="Pfam" id="PF00651">
    <property type="entry name" value="BTB"/>
    <property type="match status" value="1"/>
</dbReference>
<dbReference type="SUPFAM" id="SSF54695">
    <property type="entry name" value="POZ domain"/>
    <property type="match status" value="1"/>
</dbReference>
<dbReference type="InterPro" id="IPR011333">
    <property type="entry name" value="SKP1/BTB/POZ_sf"/>
</dbReference>
<dbReference type="CDD" id="cd18186">
    <property type="entry name" value="BTB_POZ_ZBTB_KLHL-like"/>
    <property type="match status" value="1"/>
</dbReference>